<feature type="compositionally biased region" description="Polar residues" evidence="1">
    <location>
        <begin position="69"/>
        <end position="79"/>
    </location>
</feature>
<feature type="domain" description="Heterokaryon incompatibility" evidence="2">
    <location>
        <begin position="114"/>
        <end position="290"/>
    </location>
</feature>
<dbReference type="PANTHER" id="PTHR24148:SF73">
    <property type="entry name" value="HET DOMAIN PROTEIN (AFU_ORTHOLOGUE AFUA_8G01020)"/>
    <property type="match status" value="1"/>
</dbReference>
<feature type="region of interest" description="Disordered" evidence="1">
    <location>
        <begin position="69"/>
        <end position="92"/>
    </location>
</feature>
<evidence type="ECO:0000259" key="2">
    <source>
        <dbReference type="Pfam" id="PF06985"/>
    </source>
</evidence>
<dbReference type="PANTHER" id="PTHR24148">
    <property type="entry name" value="ANKYRIN REPEAT DOMAIN-CONTAINING PROTEIN 39 HOMOLOG-RELATED"/>
    <property type="match status" value="1"/>
</dbReference>
<feature type="compositionally biased region" description="Basic and acidic residues" evidence="1">
    <location>
        <begin position="80"/>
        <end position="91"/>
    </location>
</feature>
<proteinExistence type="predicted"/>
<evidence type="ECO:0000256" key="1">
    <source>
        <dbReference type="SAM" id="MobiDB-lite"/>
    </source>
</evidence>
<dbReference type="InterPro" id="IPR010730">
    <property type="entry name" value="HET"/>
</dbReference>
<gene>
    <name evidence="3" type="ORF">PAC_07644</name>
</gene>
<dbReference type="OrthoDB" id="3553147at2759"/>
<evidence type="ECO:0000313" key="3">
    <source>
        <dbReference type="EMBL" id="CZR57755.1"/>
    </source>
</evidence>
<dbReference type="AlphaFoldDB" id="A0A1L7WYB7"/>
<dbReference type="InterPro" id="IPR052895">
    <property type="entry name" value="HetReg/Transcr_Mod"/>
</dbReference>
<sequence>MAPPSALYAAYPVDISTAQIRLICLEPCPSHDQEDNNRFTSHLESLNGWEPRPSKDEFAFASHLEDLRTSPNNNISSHEQVSRRGSGRDWNRGQQDQVKCRLHLADLKVDLSQYIALSYEWGDPSEGMLPIKLDGNTFPVRKNLYSALWHIRSETCETRLWVDALCIDQENQEERNHQVNYMGTIYSRADRVVAWLGTPDRVKDDRRAYRFVSDGEKAATLLSRYNVDDGRQGSAEEQAMLFWGAPPLPSMAAAVAATDASYFSDMNLACSCVLHLCRRKYWSRLWIIQELVLARRIELLCGKYRIQWNSLKEFFDKPPNLGDTGSLKGRGSQPDLQSTSSQVEMYDLMDTVPAKILQQKAKARETAQTNNSATLFELIHTYKNASCADVRDKVFGLRSLSQPCCQAGLQVDYSRRPAEVWISVLQHYTTYHQQILCLKGIWYQAAFYKIARDVFRILSGGEFSNDFPTLRSETSGGDNRAKLSEKKSNTMVAGMEVEPAKLWIWIEDLARIDNDHQEALSRQTIKPSTLDVDMEFPIEDDQMPVWYPSKQSVSATSTNQAISTSYQYTIGRSQEVVVHQLDGTICEGNFSSRGLTIRGRSSLESGDLVQMINDNEFIVLRKESSQFTIMGKARRKVLVPVSGNRRLNPSIMLWMDISAFEAICRLNFESCALRFVQE</sequence>
<accession>A0A1L7WYB7</accession>
<dbReference type="Pfam" id="PF06985">
    <property type="entry name" value="HET"/>
    <property type="match status" value="1"/>
</dbReference>
<dbReference type="Proteomes" id="UP000184330">
    <property type="component" value="Unassembled WGS sequence"/>
</dbReference>
<evidence type="ECO:0000313" key="4">
    <source>
        <dbReference type="Proteomes" id="UP000184330"/>
    </source>
</evidence>
<protein>
    <recommendedName>
        <fullName evidence="2">Heterokaryon incompatibility domain-containing protein</fullName>
    </recommendedName>
</protein>
<keyword evidence="4" id="KW-1185">Reference proteome</keyword>
<reference evidence="3 4" key="1">
    <citation type="submission" date="2016-03" db="EMBL/GenBank/DDBJ databases">
        <authorList>
            <person name="Ploux O."/>
        </authorList>
    </citation>
    <scope>NUCLEOTIDE SEQUENCE [LARGE SCALE GENOMIC DNA]</scope>
    <source>
        <strain evidence="3 4">UAMH 11012</strain>
    </source>
</reference>
<organism evidence="3 4">
    <name type="scientific">Phialocephala subalpina</name>
    <dbReference type="NCBI Taxonomy" id="576137"/>
    <lineage>
        <taxon>Eukaryota</taxon>
        <taxon>Fungi</taxon>
        <taxon>Dikarya</taxon>
        <taxon>Ascomycota</taxon>
        <taxon>Pezizomycotina</taxon>
        <taxon>Leotiomycetes</taxon>
        <taxon>Helotiales</taxon>
        <taxon>Mollisiaceae</taxon>
        <taxon>Phialocephala</taxon>
        <taxon>Phialocephala fortinii species complex</taxon>
    </lineage>
</organism>
<name>A0A1L7WYB7_9HELO</name>
<dbReference type="EMBL" id="FJOG01000010">
    <property type="protein sequence ID" value="CZR57755.1"/>
    <property type="molecule type" value="Genomic_DNA"/>
</dbReference>